<evidence type="ECO:0000256" key="4">
    <source>
        <dbReference type="ARBA" id="ARBA00022989"/>
    </source>
</evidence>
<organism evidence="7">
    <name type="scientific">bioreactor metagenome</name>
    <dbReference type="NCBI Taxonomy" id="1076179"/>
    <lineage>
        <taxon>unclassified sequences</taxon>
        <taxon>metagenomes</taxon>
        <taxon>ecological metagenomes</taxon>
    </lineage>
</organism>
<accession>A0A645GU92</accession>
<feature type="transmembrane region" description="Helical" evidence="6">
    <location>
        <begin position="28"/>
        <end position="48"/>
    </location>
</feature>
<evidence type="ECO:0008006" key="8">
    <source>
        <dbReference type="Google" id="ProtNLM"/>
    </source>
</evidence>
<proteinExistence type="predicted"/>
<keyword evidence="4 6" id="KW-1133">Transmembrane helix</keyword>
<dbReference type="EMBL" id="VSSQ01077592">
    <property type="protein sequence ID" value="MPN27614.1"/>
    <property type="molecule type" value="Genomic_DNA"/>
</dbReference>
<comment type="subcellular location">
    <subcellularLocation>
        <location evidence="1">Membrane</location>
        <topology evidence="1">Multi-pass membrane protein</topology>
    </subcellularLocation>
</comment>
<reference evidence="7" key="1">
    <citation type="submission" date="2019-08" db="EMBL/GenBank/DDBJ databases">
        <authorList>
            <person name="Kucharzyk K."/>
            <person name="Murdoch R.W."/>
            <person name="Higgins S."/>
            <person name="Loffler F."/>
        </authorList>
    </citation>
    <scope>NUCLEOTIDE SEQUENCE</scope>
</reference>
<evidence type="ECO:0000256" key="1">
    <source>
        <dbReference type="ARBA" id="ARBA00004141"/>
    </source>
</evidence>
<keyword evidence="3 6" id="KW-0812">Transmembrane</keyword>
<dbReference type="AlphaFoldDB" id="A0A645GU92"/>
<feature type="transmembrane region" description="Helical" evidence="6">
    <location>
        <begin position="60"/>
        <end position="88"/>
    </location>
</feature>
<dbReference type="GO" id="GO:0035673">
    <property type="term" value="F:oligopeptide transmembrane transporter activity"/>
    <property type="evidence" value="ECO:0007669"/>
    <property type="project" value="InterPro"/>
</dbReference>
<keyword evidence="5 6" id="KW-0472">Membrane</keyword>
<evidence type="ECO:0000256" key="2">
    <source>
        <dbReference type="ARBA" id="ARBA00022448"/>
    </source>
</evidence>
<sequence length="90" mass="9343">MPAFIIGLVVAVVLYCINFPVMTLGLGVYLPFYLSATAFLGGLIRFLVNKFAPKFEEEGTGSIIASGLLGGEAVVGVIIALIIAVQILGA</sequence>
<dbReference type="Pfam" id="PF03169">
    <property type="entry name" value="OPT"/>
    <property type="match status" value="1"/>
</dbReference>
<name>A0A645GU92_9ZZZZ</name>
<evidence type="ECO:0000256" key="6">
    <source>
        <dbReference type="SAM" id="Phobius"/>
    </source>
</evidence>
<evidence type="ECO:0000313" key="7">
    <source>
        <dbReference type="EMBL" id="MPN27614.1"/>
    </source>
</evidence>
<gene>
    <name evidence="7" type="ORF">SDC9_175048</name>
</gene>
<comment type="caution">
    <text evidence="7">The sequence shown here is derived from an EMBL/GenBank/DDBJ whole genome shotgun (WGS) entry which is preliminary data.</text>
</comment>
<dbReference type="GO" id="GO:0016020">
    <property type="term" value="C:membrane"/>
    <property type="evidence" value="ECO:0007669"/>
    <property type="project" value="UniProtKB-SubCell"/>
</dbReference>
<evidence type="ECO:0000256" key="5">
    <source>
        <dbReference type="ARBA" id="ARBA00023136"/>
    </source>
</evidence>
<keyword evidence="2" id="KW-0813">Transport</keyword>
<protein>
    <recommendedName>
        <fullName evidence="8">Peptide transporter</fullName>
    </recommendedName>
</protein>
<dbReference type="InterPro" id="IPR004813">
    <property type="entry name" value="OPT"/>
</dbReference>
<evidence type="ECO:0000256" key="3">
    <source>
        <dbReference type="ARBA" id="ARBA00022692"/>
    </source>
</evidence>